<comment type="caution">
    <text evidence="2">The sequence shown here is derived from an EMBL/GenBank/DDBJ whole genome shotgun (WGS) entry which is preliminary data.</text>
</comment>
<evidence type="ECO:0000256" key="1">
    <source>
        <dbReference type="SAM" id="SignalP"/>
    </source>
</evidence>
<feature type="chain" id="PRO_5018535982" description="Saposin B-type domain-containing protein" evidence="1">
    <location>
        <begin position="21"/>
        <end position="182"/>
    </location>
</feature>
<protein>
    <recommendedName>
        <fullName evidence="4">Saposin B-type domain-containing protein</fullName>
    </recommendedName>
</protein>
<dbReference type="Proteomes" id="UP000215289">
    <property type="component" value="Unassembled WGS sequence"/>
</dbReference>
<name>A0A3R7IAE4_9EURO</name>
<keyword evidence="3" id="KW-1185">Reference proteome</keyword>
<dbReference type="AlphaFoldDB" id="A0A3R7IAE4"/>
<accession>A0A3R7IAE4</accession>
<feature type="signal peptide" evidence="1">
    <location>
        <begin position="1"/>
        <end position="20"/>
    </location>
</feature>
<evidence type="ECO:0000313" key="2">
    <source>
        <dbReference type="EMBL" id="RLL93541.1"/>
    </source>
</evidence>
<reference evidence="2 3" key="1">
    <citation type="submission" date="2018-08" db="EMBL/GenBank/DDBJ databases">
        <title>Draft genome sequences of two Aspergillus turcosus clinical strains isolated from bronchoalveolar lavage fluid: one azole-susceptible and the other azole-resistant.</title>
        <authorList>
            <person name="Parent-Michaud M."/>
            <person name="Dufresne P.J."/>
            <person name="Fournier E."/>
            <person name="Martineau C."/>
            <person name="Moreira S."/>
            <person name="Perkins V."/>
            <person name="De Repentigny L."/>
            <person name="Dufresne S.F."/>
        </authorList>
    </citation>
    <scope>NUCLEOTIDE SEQUENCE [LARGE SCALE GENOMIC DNA]</scope>
    <source>
        <strain evidence="2">HMR AF 1038</strain>
    </source>
</reference>
<dbReference type="STRING" id="1245748.A0A3R7IAE4"/>
<gene>
    <name evidence="2" type="ORF">CFD26_101344</name>
</gene>
<sequence>MHLIAALSFALITLAAPVLCALPSACTSTSDFIPGKLDTVFQTFDEHVCKEGCKTTMSQFETWVNGKIVSEVVKASMDKMGLSSFVSLADTISGAITKKIEEQCAAAGGQADPCQDHKARQVVEDCLKENMMPAVLGEMDQYSAFITKTMCEKVNAYLKGPELWESVIPQEFDVYASTCEKI</sequence>
<proteinExistence type="predicted"/>
<organism evidence="2 3">
    <name type="scientific">Aspergillus turcosus</name>
    <dbReference type="NCBI Taxonomy" id="1245748"/>
    <lineage>
        <taxon>Eukaryota</taxon>
        <taxon>Fungi</taxon>
        <taxon>Dikarya</taxon>
        <taxon>Ascomycota</taxon>
        <taxon>Pezizomycotina</taxon>
        <taxon>Eurotiomycetes</taxon>
        <taxon>Eurotiomycetidae</taxon>
        <taxon>Eurotiales</taxon>
        <taxon>Aspergillaceae</taxon>
        <taxon>Aspergillus</taxon>
        <taxon>Aspergillus subgen. Fumigati</taxon>
    </lineage>
</organism>
<evidence type="ECO:0000313" key="3">
    <source>
        <dbReference type="Proteomes" id="UP000215289"/>
    </source>
</evidence>
<dbReference type="OrthoDB" id="4435551at2759"/>
<keyword evidence="1" id="KW-0732">Signal</keyword>
<dbReference type="EMBL" id="NIDN02000294">
    <property type="protein sequence ID" value="RLL93541.1"/>
    <property type="molecule type" value="Genomic_DNA"/>
</dbReference>
<evidence type="ECO:0008006" key="4">
    <source>
        <dbReference type="Google" id="ProtNLM"/>
    </source>
</evidence>